<evidence type="ECO:0000313" key="4">
    <source>
        <dbReference type="Proteomes" id="UP000014760"/>
    </source>
</evidence>
<dbReference type="AlphaFoldDB" id="R7UTT5"/>
<protein>
    <submittedName>
        <fullName evidence="2 3">Uncharacterized protein</fullName>
    </submittedName>
</protein>
<gene>
    <name evidence="2" type="ORF">CAPTEDRAFT_227446</name>
</gene>
<dbReference type="Proteomes" id="UP000014760">
    <property type="component" value="Unassembled WGS sequence"/>
</dbReference>
<reference evidence="2 4" key="2">
    <citation type="journal article" date="2013" name="Nature">
        <title>Insights into bilaterian evolution from three spiralian genomes.</title>
        <authorList>
            <person name="Simakov O."/>
            <person name="Marletaz F."/>
            <person name="Cho S.J."/>
            <person name="Edsinger-Gonzales E."/>
            <person name="Havlak P."/>
            <person name="Hellsten U."/>
            <person name="Kuo D.H."/>
            <person name="Larsson T."/>
            <person name="Lv J."/>
            <person name="Arendt D."/>
            <person name="Savage R."/>
            <person name="Osoegawa K."/>
            <person name="de Jong P."/>
            <person name="Grimwood J."/>
            <person name="Chapman J.A."/>
            <person name="Shapiro H."/>
            <person name="Aerts A."/>
            <person name="Otillar R.P."/>
            <person name="Terry A.Y."/>
            <person name="Boore J.L."/>
            <person name="Grigoriev I.V."/>
            <person name="Lindberg D.R."/>
            <person name="Seaver E.C."/>
            <person name="Weisblat D.A."/>
            <person name="Putnam N.H."/>
            <person name="Rokhsar D.S."/>
        </authorList>
    </citation>
    <scope>NUCLEOTIDE SEQUENCE</scope>
    <source>
        <strain evidence="2 4">I ESC-2004</strain>
    </source>
</reference>
<dbReference type="EMBL" id="KB298168">
    <property type="protein sequence ID" value="ELU09543.1"/>
    <property type="molecule type" value="Genomic_DNA"/>
</dbReference>
<feature type="signal peptide" evidence="1">
    <location>
        <begin position="1"/>
        <end position="18"/>
    </location>
</feature>
<proteinExistence type="predicted"/>
<evidence type="ECO:0000313" key="2">
    <source>
        <dbReference type="EMBL" id="ELU09543.1"/>
    </source>
</evidence>
<dbReference type="HOGENOM" id="CLU_469495_0_0_1"/>
<dbReference type="EMBL" id="AMQN01006346">
    <property type="status" value="NOT_ANNOTATED_CDS"/>
    <property type="molecule type" value="Genomic_DNA"/>
</dbReference>
<accession>R7UTT5</accession>
<keyword evidence="1" id="KW-0732">Signal</keyword>
<organism evidence="2">
    <name type="scientific">Capitella teleta</name>
    <name type="common">Polychaete worm</name>
    <dbReference type="NCBI Taxonomy" id="283909"/>
    <lineage>
        <taxon>Eukaryota</taxon>
        <taxon>Metazoa</taxon>
        <taxon>Spiralia</taxon>
        <taxon>Lophotrochozoa</taxon>
        <taxon>Annelida</taxon>
        <taxon>Polychaeta</taxon>
        <taxon>Sedentaria</taxon>
        <taxon>Scolecida</taxon>
        <taxon>Capitellidae</taxon>
        <taxon>Capitella</taxon>
    </lineage>
</organism>
<dbReference type="PANTHER" id="PTHR33361">
    <property type="entry name" value="GLR0591 PROTEIN"/>
    <property type="match status" value="1"/>
</dbReference>
<keyword evidence="4" id="KW-1185">Reference proteome</keyword>
<dbReference type="Pfam" id="PF05960">
    <property type="entry name" value="DUF885"/>
    <property type="match status" value="3"/>
</dbReference>
<name>R7UTT5_CAPTE</name>
<reference evidence="4" key="1">
    <citation type="submission" date="2012-12" db="EMBL/GenBank/DDBJ databases">
        <authorList>
            <person name="Hellsten U."/>
            <person name="Grimwood J."/>
            <person name="Chapman J.A."/>
            <person name="Shapiro H."/>
            <person name="Aerts A."/>
            <person name="Otillar R.P."/>
            <person name="Terry A.Y."/>
            <person name="Boore J.L."/>
            <person name="Simakov O."/>
            <person name="Marletaz F."/>
            <person name="Cho S.-J."/>
            <person name="Edsinger-Gonzales E."/>
            <person name="Havlak P."/>
            <person name="Kuo D.-H."/>
            <person name="Larsson T."/>
            <person name="Lv J."/>
            <person name="Arendt D."/>
            <person name="Savage R."/>
            <person name="Osoegawa K."/>
            <person name="de Jong P."/>
            <person name="Lindberg D.R."/>
            <person name="Seaver E.C."/>
            <person name="Weisblat D.A."/>
            <person name="Putnam N.H."/>
            <person name="Grigoriev I.V."/>
            <person name="Rokhsar D.S."/>
        </authorList>
    </citation>
    <scope>NUCLEOTIDE SEQUENCE</scope>
    <source>
        <strain evidence="4">I ESC-2004</strain>
    </source>
</reference>
<reference evidence="3" key="3">
    <citation type="submission" date="2015-06" db="UniProtKB">
        <authorList>
            <consortium name="EnsemblMetazoa"/>
        </authorList>
    </citation>
    <scope>IDENTIFICATION</scope>
</reference>
<dbReference type="EnsemblMetazoa" id="CapteT227446">
    <property type="protein sequence ID" value="CapteP227446"/>
    <property type="gene ID" value="CapteG227446"/>
</dbReference>
<dbReference type="PANTHER" id="PTHR33361:SF2">
    <property type="entry name" value="DUF885 DOMAIN-CONTAINING PROTEIN"/>
    <property type="match status" value="1"/>
</dbReference>
<dbReference type="OrthoDB" id="5959877at2759"/>
<evidence type="ECO:0000313" key="3">
    <source>
        <dbReference type="EnsemblMetazoa" id="CapteP227446"/>
    </source>
</evidence>
<feature type="chain" id="PRO_5008788420" evidence="1">
    <location>
        <begin position="19"/>
        <end position="581"/>
    </location>
</feature>
<sequence length="581" mass="67309">MWSFIWAILVCGYAGLDAAEDYEPMDLANLPEHPALAVELLEGALKEETRTERLEEYQQKVNELDAMHDVPDITRIRIMRLKFELNTCLDFYHYRQRDLKMLMVGELMVSAWREFHAVMMRCRKAVGYSITGPWSVMKRMRLQLEPAQNMEEALETINILRRYPATGKNSCLDKTNKDRCRTDIGYLFQSVKTSNEADRFSPTWREADLFDSCISHFRQSLINASELAEEVEHSLCEQIFDYFCNEYAVNVRSNVSISSMPGGIEYYRAILRKYTTTSLSAEEIHAIGRSEIKRITDEMERIKDAEGFAGTLQEFKEAVINNSDLYLYDEQEFKDTVTSLVDDLTEKSSIVLKIPEEHPLPLSIEDEMFMYESIMKPLELVKSHQGWPSWPRFYAYIEGWALYAESLGHEMGYYKTNMELLSSDISAFVVNISLYRFQVVRTASTRLHYATHYVAISKSFSRGHQGPPYSRPGWLFRHGLMPRVNTSISNILTKATAYKIGELKIWELRRMAEEQLGDRFDLREFNHQILIVNQLPLDALEYYITRWLNETNSQFRSVSSTNQCCIVAILTSVILAIAASL</sequence>
<evidence type="ECO:0000256" key="1">
    <source>
        <dbReference type="SAM" id="SignalP"/>
    </source>
</evidence>
<dbReference type="InterPro" id="IPR010281">
    <property type="entry name" value="DUF885"/>
</dbReference>